<evidence type="ECO:0000256" key="1">
    <source>
        <dbReference type="ARBA" id="ARBA00023125"/>
    </source>
</evidence>
<keyword evidence="2" id="KW-0472">Membrane</keyword>
<gene>
    <name evidence="4" type="ORF">Lac1_13540</name>
</gene>
<dbReference type="PANTHER" id="PTHR46558:SF15">
    <property type="entry name" value="HELIX-TURN-HELIX DOMAIN PROTEIN"/>
    <property type="match status" value="1"/>
</dbReference>
<dbReference type="Pfam" id="PF01381">
    <property type="entry name" value="HTH_3"/>
    <property type="match status" value="1"/>
</dbReference>
<sequence length="151" mass="17139">MKENDIDIGKKISNIRKACNMTQEEFGALFHVTRQTVSNWENEKNYPDLKTLIEISDRFSVSLDQILKENPRMVKTIDQERIRGSFKRQKAVTDFLCGAGTGLIIGGLMAPSSPRQAIVIFIGIGLVFAGSVLQFRYQERLSALLDDRFRL</sequence>
<evidence type="ECO:0000259" key="3">
    <source>
        <dbReference type="PROSITE" id="PS50943"/>
    </source>
</evidence>
<evidence type="ECO:0000313" key="5">
    <source>
        <dbReference type="Proteomes" id="UP001305815"/>
    </source>
</evidence>
<organism evidence="4 5">
    <name type="scientific">Claveliimonas bilis</name>
    <dbReference type="NCBI Taxonomy" id="3028070"/>
    <lineage>
        <taxon>Bacteria</taxon>
        <taxon>Bacillati</taxon>
        <taxon>Bacillota</taxon>
        <taxon>Clostridia</taxon>
        <taxon>Lachnospirales</taxon>
        <taxon>Lachnospiraceae</taxon>
        <taxon>Claveliimonas</taxon>
    </lineage>
</organism>
<feature type="transmembrane region" description="Helical" evidence="2">
    <location>
        <begin position="116"/>
        <end position="135"/>
    </location>
</feature>
<dbReference type="InterPro" id="IPR010982">
    <property type="entry name" value="Lambda_DNA-bd_dom_sf"/>
</dbReference>
<proteinExistence type="predicted"/>
<dbReference type="Proteomes" id="UP001305815">
    <property type="component" value="Chromosome"/>
</dbReference>
<feature type="domain" description="HTH cro/C1-type" evidence="3">
    <location>
        <begin position="12"/>
        <end position="66"/>
    </location>
</feature>
<dbReference type="PANTHER" id="PTHR46558">
    <property type="entry name" value="TRACRIPTIONAL REGULATORY PROTEIN-RELATED-RELATED"/>
    <property type="match status" value="1"/>
</dbReference>
<feature type="transmembrane region" description="Helical" evidence="2">
    <location>
        <begin position="91"/>
        <end position="110"/>
    </location>
</feature>
<dbReference type="InterPro" id="IPR001387">
    <property type="entry name" value="Cro/C1-type_HTH"/>
</dbReference>
<dbReference type="PROSITE" id="PS50943">
    <property type="entry name" value="HTH_CROC1"/>
    <property type="match status" value="1"/>
</dbReference>
<dbReference type="RefSeq" id="WP_230106461.1">
    <property type="nucleotide sequence ID" value="NZ_AP024845.1"/>
</dbReference>
<keyword evidence="5" id="KW-1185">Reference proteome</keyword>
<dbReference type="SUPFAM" id="SSF47413">
    <property type="entry name" value="lambda repressor-like DNA-binding domains"/>
    <property type="match status" value="1"/>
</dbReference>
<keyword evidence="2" id="KW-0812">Transmembrane</keyword>
<dbReference type="EMBL" id="AP027742">
    <property type="protein sequence ID" value="BDZ77171.1"/>
    <property type="molecule type" value="Genomic_DNA"/>
</dbReference>
<accession>A0ABN6Z232</accession>
<protein>
    <submittedName>
        <fullName evidence="4">Transcriptional regulator</fullName>
    </submittedName>
</protein>
<name>A0ABN6Z232_9FIRM</name>
<dbReference type="CDD" id="cd00093">
    <property type="entry name" value="HTH_XRE"/>
    <property type="match status" value="1"/>
</dbReference>
<keyword evidence="2" id="KW-1133">Transmembrane helix</keyword>
<evidence type="ECO:0000313" key="4">
    <source>
        <dbReference type="EMBL" id="BDZ77171.1"/>
    </source>
</evidence>
<keyword evidence="1" id="KW-0238">DNA-binding</keyword>
<reference evidence="5" key="1">
    <citation type="journal article" date="2023" name="Int. J. Syst. Evol. Microbiol.">
        <title>Claveliimonas bilis gen. nov., sp. nov., deoxycholic acid-producing bacteria isolated from human faeces, and reclassification of Sellimonas monacensis Zenner et al. 2021 as Claveliimonas monacensis comb. nov.</title>
        <authorList>
            <person name="Hisatomi A."/>
            <person name="Kastawa N.W.E.P.G."/>
            <person name="Song I."/>
            <person name="Ohkuma M."/>
            <person name="Fukiya S."/>
            <person name="Sakamoto M."/>
        </authorList>
    </citation>
    <scope>NUCLEOTIDE SEQUENCE [LARGE SCALE GENOMIC DNA]</scope>
    <source>
        <strain evidence="5">12BBH14</strain>
    </source>
</reference>
<dbReference type="Gene3D" id="1.10.260.40">
    <property type="entry name" value="lambda repressor-like DNA-binding domains"/>
    <property type="match status" value="1"/>
</dbReference>
<evidence type="ECO:0000256" key="2">
    <source>
        <dbReference type="SAM" id="Phobius"/>
    </source>
</evidence>
<dbReference type="SMART" id="SM00530">
    <property type="entry name" value="HTH_XRE"/>
    <property type="match status" value="1"/>
</dbReference>